<reference evidence="2" key="1">
    <citation type="submission" date="2020-08" db="EMBL/GenBank/DDBJ databases">
        <title>Genomic Encyclopedia of Type Strains, Phase IV (KMG-IV): sequencing the most valuable type-strain genomes for metagenomic binning, comparative biology and taxonomic classification.</title>
        <authorList>
            <person name="Goeker M."/>
        </authorList>
    </citation>
    <scope>NUCLEOTIDE SEQUENCE [LARGE SCALE GENOMIC DNA]</scope>
    <source>
        <strain evidence="2">DSM 105040</strain>
    </source>
</reference>
<organism evidence="2 3">
    <name type="scientific">Actibacterium naphthalenivorans</name>
    <dbReference type="NCBI Taxonomy" id="1614693"/>
    <lineage>
        <taxon>Bacteria</taxon>
        <taxon>Pseudomonadati</taxon>
        <taxon>Pseudomonadota</taxon>
        <taxon>Alphaproteobacteria</taxon>
        <taxon>Rhodobacterales</taxon>
        <taxon>Roseobacteraceae</taxon>
        <taxon>Actibacterium</taxon>
    </lineage>
</organism>
<feature type="transmembrane region" description="Helical" evidence="1">
    <location>
        <begin position="6"/>
        <end position="24"/>
    </location>
</feature>
<gene>
    <name evidence="2" type="ORF">GGR17_002858</name>
</gene>
<dbReference type="AlphaFoldDB" id="A0A840CJU3"/>
<dbReference type="EMBL" id="JACIEQ010000004">
    <property type="protein sequence ID" value="MBB4023036.1"/>
    <property type="molecule type" value="Genomic_DNA"/>
</dbReference>
<dbReference type="RefSeq" id="WP_054539327.1">
    <property type="nucleotide sequence ID" value="NZ_JACIEQ010000004.1"/>
</dbReference>
<keyword evidence="1" id="KW-0812">Transmembrane</keyword>
<dbReference type="InterPro" id="IPR045616">
    <property type="entry name" value="DUF6446"/>
</dbReference>
<comment type="caution">
    <text evidence="2">The sequence shown here is derived from an EMBL/GenBank/DDBJ whole genome shotgun (WGS) entry which is preliminary data.</text>
</comment>
<proteinExistence type="predicted"/>
<evidence type="ECO:0008006" key="4">
    <source>
        <dbReference type="Google" id="ProtNLM"/>
    </source>
</evidence>
<keyword evidence="1" id="KW-0472">Membrane</keyword>
<keyword evidence="3" id="KW-1185">Reference proteome</keyword>
<sequence>MNGKLVAGAIVAAGLIAGAAMYYLQVYAYYERVPATGEGDVRLTSLATGAPEPILYDAFQAIDADSSPVRYRACFTTPLSQAMLSETYVIFEAPVPLTGPGWFGCYDAAEVDAALADGSAIAFLGQQNVTYGIDRVVAILDDGRGFAWNQINHCGEVVFEGKPAPEGCPPVPERN</sequence>
<keyword evidence="1" id="KW-1133">Transmembrane helix</keyword>
<name>A0A840CJU3_9RHOB</name>
<accession>A0A840CJU3</accession>
<evidence type="ECO:0000313" key="2">
    <source>
        <dbReference type="EMBL" id="MBB4023036.1"/>
    </source>
</evidence>
<evidence type="ECO:0000256" key="1">
    <source>
        <dbReference type="SAM" id="Phobius"/>
    </source>
</evidence>
<protein>
    <recommendedName>
        <fullName evidence="4">Histidine kinase</fullName>
    </recommendedName>
</protein>
<dbReference type="Pfam" id="PF20044">
    <property type="entry name" value="DUF6446"/>
    <property type="match status" value="1"/>
</dbReference>
<dbReference type="Proteomes" id="UP000585681">
    <property type="component" value="Unassembled WGS sequence"/>
</dbReference>
<evidence type="ECO:0000313" key="3">
    <source>
        <dbReference type="Proteomes" id="UP000585681"/>
    </source>
</evidence>